<evidence type="ECO:0000313" key="4">
    <source>
        <dbReference type="Proteomes" id="UP001296967"/>
    </source>
</evidence>
<dbReference type="AlphaFoldDB" id="A0AAJ0UG30"/>
<gene>
    <name evidence="3" type="ORF">CCR82_05245</name>
</gene>
<comment type="caution">
    <text evidence="3">The sequence shown here is derived from an EMBL/GenBank/DDBJ whole genome shotgun (WGS) entry which is preliminary data.</text>
</comment>
<reference evidence="3" key="1">
    <citation type="submission" date="2017-05" db="EMBL/GenBank/DDBJ databases">
        <authorList>
            <person name="Imhoff J.F."/>
            <person name="Rahn T."/>
            <person name="Kuenzel S."/>
            <person name="Neulinger S.C."/>
        </authorList>
    </citation>
    <scope>NUCLEOTIDE SEQUENCE</scope>
    <source>
        <strain evidence="3">DSM 4395</strain>
    </source>
</reference>
<dbReference type="Proteomes" id="UP001296967">
    <property type="component" value="Unassembled WGS sequence"/>
</dbReference>
<sequence>MNTESYLDSIRRGLRGAMESDERVYLIGEDLLDPYGGAFKVSKGLSTEFPKRVLTTPISESAITGLATGMAIRGLRPVVEIMFGDFLTLCTDQLVNSATKFPLMYRDKVRVPLVLRTPMGGGRGYGPTHSQSIEKMFLGVPGLTVVSPSLAHDPGTLLKRTILESERPVLWVEYKSLYPKQLLNGGDELRIWQVEGEDGYPLAVVENFSGSDPDVVVIAYGGASVPLFESMRRLIPEEIRVRGLLPSRLDTRTKTPWWFSEITGREPIIVAEHGTRGFTWGSEIAAELNLTFFGRLVAPVRRLADADNVVPAGRGLEREVLLNEEQLIKAIVESIT</sequence>
<organism evidence="3 4">
    <name type="scientific">Halochromatium salexigens</name>
    <name type="common">Chromatium salexigens</name>
    <dbReference type="NCBI Taxonomy" id="49447"/>
    <lineage>
        <taxon>Bacteria</taxon>
        <taxon>Pseudomonadati</taxon>
        <taxon>Pseudomonadota</taxon>
        <taxon>Gammaproteobacteria</taxon>
        <taxon>Chromatiales</taxon>
        <taxon>Chromatiaceae</taxon>
        <taxon>Halochromatium</taxon>
    </lineage>
</organism>
<dbReference type="InterPro" id="IPR029061">
    <property type="entry name" value="THDP-binding"/>
</dbReference>
<dbReference type="SUPFAM" id="SSF52518">
    <property type="entry name" value="Thiamin diphosphate-binding fold (THDP-binding)"/>
    <property type="match status" value="1"/>
</dbReference>
<dbReference type="EMBL" id="NHSF01000032">
    <property type="protein sequence ID" value="MBK5929947.1"/>
    <property type="molecule type" value="Genomic_DNA"/>
</dbReference>
<dbReference type="Gene3D" id="3.40.50.970">
    <property type="match status" value="1"/>
</dbReference>
<dbReference type="SUPFAM" id="SSF52922">
    <property type="entry name" value="TK C-terminal domain-like"/>
    <property type="match status" value="1"/>
</dbReference>
<dbReference type="RefSeq" id="WP_201244362.1">
    <property type="nucleotide sequence ID" value="NZ_NHSF01000032.1"/>
</dbReference>
<keyword evidence="4" id="KW-1185">Reference proteome</keyword>
<proteinExistence type="predicted"/>
<protein>
    <recommendedName>
        <fullName evidence="2">Transketolase-like pyrimidine-binding domain-containing protein</fullName>
    </recommendedName>
</protein>
<evidence type="ECO:0000256" key="1">
    <source>
        <dbReference type="ARBA" id="ARBA00023052"/>
    </source>
</evidence>
<dbReference type="PANTHER" id="PTHR43257:SF2">
    <property type="entry name" value="PYRUVATE DEHYDROGENASE E1 COMPONENT SUBUNIT BETA"/>
    <property type="match status" value="1"/>
</dbReference>
<reference evidence="3" key="2">
    <citation type="journal article" date="2020" name="Microorganisms">
        <title>Osmotic Adaptation and Compatible Solute Biosynthesis of Phototrophic Bacteria as Revealed from Genome Analyses.</title>
        <authorList>
            <person name="Imhoff J.F."/>
            <person name="Rahn T."/>
            <person name="Kunzel S."/>
            <person name="Keller A."/>
            <person name="Neulinger S.C."/>
        </authorList>
    </citation>
    <scope>NUCLEOTIDE SEQUENCE</scope>
    <source>
        <strain evidence="3">DSM 4395</strain>
    </source>
</reference>
<feature type="domain" description="Transketolase-like pyrimidine-binding" evidence="2">
    <location>
        <begin position="4"/>
        <end position="180"/>
    </location>
</feature>
<keyword evidence="1" id="KW-0786">Thiamine pyrophosphate</keyword>
<dbReference type="CDD" id="cd07036">
    <property type="entry name" value="TPP_PYR_E1-PDHc-beta_like"/>
    <property type="match status" value="1"/>
</dbReference>
<dbReference type="PANTHER" id="PTHR43257">
    <property type="entry name" value="PYRUVATE DEHYDROGENASE E1 COMPONENT BETA SUBUNIT"/>
    <property type="match status" value="1"/>
</dbReference>
<evidence type="ECO:0000313" key="3">
    <source>
        <dbReference type="EMBL" id="MBK5929947.1"/>
    </source>
</evidence>
<dbReference type="Gene3D" id="3.40.50.920">
    <property type="match status" value="1"/>
</dbReference>
<evidence type="ECO:0000259" key="2">
    <source>
        <dbReference type="SMART" id="SM00861"/>
    </source>
</evidence>
<dbReference type="Pfam" id="PF02779">
    <property type="entry name" value="Transket_pyr"/>
    <property type="match status" value="1"/>
</dbReference>
<dbReference type="InterPro" id="IPR005475">
    <property type="entry name" value="Transketolase-like_Pyr-bd"/>
</dbReference>
<accession>A0AAJ0UG30</accession>
<dbReference type="InterPro" id="IPR009014">
    <property type="entry name" value="Transketo_C/PFOR_II"/>
</dbReference>
<name>A0AAJ0UG30_HALSE</name>
<dbReference type="SMART" id="SM00861">
    <property type="entry name" value="Transket_pyr"/>
    <property type="match status" value="1"/>
</dbReference>